<proteinExistence type="predicted"/>
<protein>
    <submittedName>
        <fullName evidence="1">Uncharacterized protein</fullName>
    </submittedName>
</protein>
<accession>A0A3B0VC95</accession>
<reference evidence="1" key="1">
    <citation type="submission" date="2018-06" db="EMBL/GenBank/DDBJ databases">
        <authorList>
            <person name="Zhirakovskaya E."/>
        </authorList>
    </citation>
    <scope>NUCLEOTIDE SEQUENCE</scope>
</reference>
<sequence>MNKKILTLVLAMAFTATSAVVAYSFTCEVSAVNGSSVTLKCSEHNAKKLEVGKKVKVSPKRMRRAVEGC</sequence>
<gene>
    <name evidence="1" type="ORF">MNBD_DELTA03-780</name>
</gene>
<evidence type="ECO:0000313" key="1">
    <source>
        <dbReference type="EMBL" id="VAW37913.1"/>
    </source>
</evidence>
<dbReference type="EMBL" id="UOEX01000227">
    <property type="protein sequence ID" value="VAW37913.1"/>
    <property type="molecule type" value="Genomic_DNA"/>
</dbReference>
<name>A0A3B0VC95_9ZZZZ</name>
<dbReference type="AlphaFoldDB" id="A0A3B0VC95"/>
<organism evidence="1">
    <name type="scientific">hydrothermal vent metagenome</name>
    <dbReference type="NCBI Taxonomy" id="652676"/>
    <lineage>
        <taxon>unclassified sequences</taxon>
        <taxon>metagenomes</taxon>
        <taxon>ecological metagenomes</taxon>
    </lineage>
</organism>